<name>A0ABU7BAU5_9TELE</name>
<reference evidence="2 3" key="1">
    <citation type="submission" date="2021-07" db="EMBL/GenBank/DDBJ databases">
        <authorList>
            <person name="Palmer J.M."/>
        </authorList>
    </citation>
    <scope>NUCLEOTIDE SEQUENCE [LARGE SCALE GENOMIC DNA]</scope>
    <source>
        <strain evidence="2 3">AT_MEX2019</strain>
        <tissue evidence="2">Muscle</tissue>
    </source>
</reference>
<feature type="compositionally biased region" description="Polar residues" evidence="1">
    <location>
        <begin position="89"/>
        <end position="100"/>
    </location>
</feature>
<evidence type="ECO:0000256" key="1">
    <source>
        <dbReference type="SAM" id="MobiDB-lite"/>
    </source>
</evidence>
<feature type="region of interest" description="Disordered" evidence="1">
    <location>
        <begin position="16"/>
        <end position="100"/>
    </location>
</feature>
<gene>
    <name evidence="2" type="ORF">ATANTOWER_023431</name>
</gene>
<sequence>MVILTHIPHTYSILPGPGAGCPYGVSGGGPLPSGGGDRQTQHLNLFRTPTPRPDPSPQLPPSSSRAGAMYKRGVYKEGSTWSKPARQPESPQNEIVPTPQ</sequence>
<evidence type="ECO:0000313" key="2">
    <source>
        <dbReference type="EMBL" id="MED6246780.1"/>
    </source>
</evidence>
<feature type="compositionally biased region" description="Pro residues" evidence="1">
    <location>
        <begin position="50"/>
        <end position="60"/>
    </location>
</feature>
<feature type="compositionally biased region" description="Gly residues" evidence="1">
    <location>
        <begin position="17"/>
        <end position="37"/>
    </location>
</feature>
<evidence type="ECO:0000313" key="3">
    <source>
        <dbReference type="Proteomes" id="UP001345963"/>
    </source>
</evidence>
<comment type="caution">
    <text evidence="2">The sequence shown here is derived from an EMBL/GenBank/DDBJ whole genome shotgun (WGS) entry which is preliminary data.</text>
</comment>
<accession>A0ABU7BAU5</accession>
<keyword evidence="3" id="KW-1185">Reference proteome</keyword>
<dbReference type="Proteomes" id="UP001345963">
    <property type="component" value="Unassembled WGS sequence"/>
</dbReference>
<proteinExistence type="predicted"/>
<dbReference type="EMBL" id="JAHUTI010044541">
    <property type="protein sequence ID" value="MED6246780.1"/>
    <property type="molecule type" value="Genomic_DNA"/>
</dbReference>
<protein>
    <submittedName>
        <fullName evidence="2">Uncharacterized protein</fullName>
    </submittedName>
</protein>
<organism evidence="2 3">
    <name type="scientific">Ataeniobius toweri</name>
    <dbReference type="NCBI Taxonomy" id="208326"/>
    <lineage>
        <taxon>Eukaryota</taxon>
        <taxon>Metazoa</taxon>
        <taxon>Chordata</taxon>
        <taxon>Craniata</taxon>
        <taxon>Vertebrata</taxon>
        <taxon>Euteleostomi</taxon>
        <taxon>Actinopterygii</taxon>
        <taxon>Neopterygii</taxon>
        <taxon>Teleostei</taxon>
        <taxon>Neoteleostei</taxon>
        <taxon>Acanthomorphata</taxon>
        <taxon>Ovalentaria</taxon>
        <taxon>Atherinomorphae</taxon>
        <taxon>Cyprinodontiformes</taxon>
        <taxon>Goodeidae</taxon>
        <taxon>Ataeniobius</taxon>
    </lineage>
</organism>